<proteinExistence type="predicted"/>
<gene>
    <name evidence="1" type="ORF">EYM_06645</name>
</gene>
<protein>
    <submittedName>
        <fullName evidence="1">Uncharacterized protein</fullName>
    </submittedName>
</protein>
<dbReference type="Proteomes" id="UP000060778">
    <property type="component" value="Chromosome"/>
</dbReference>
<evidence type="ECO:0000313" key="2">
    <source>
        <dbReference type="Proteomes" id="UP000060778"/>
    </source>
</evidence>
<dbReference type="RefSeq" id="WP_075050247.1">
    <property type="nucleotide sequence ID" value="NZ_CP006867.1"/>
</dbReference>
<keyword evidence="2" id="KW-1185">Reference proteome</keyword>
<dbReference type="KEGG" id="iis:EYM_06645"/>
<dbReference type="AlphaFoldDB" id="A0A0U2VFD4"/>
<reference evidence="1 2" key="1">
    <citation type="submission" date="2013-11" db="EMBL/GenBank/DDBJ databases">
        <title>Comparative genomics of Ignicoccus.</title>
        <authorList>
            <person name="Podar M."/>
        </authorList>
    </citation>
    <scope>NUCLEOTIDE SEQUENCE [LARGE SCALE GENOMIC DNA]</scope>
    <source>
        <strain evidence="1 2">DSM 13165</strain>
    </source>
</reference>
<organism evidence="1 2">
    <name type="scientific">Ignicoccus islandicus DSM 13165</name>
    <dbReference type="NCBI Taxonomy" id="940295"/>
    <lineage>
        <taxon>Archaea</taxon>
        <taxon>Thermoproteota</taxon>
        <taxon>Thermoprotei</taxon>
        <taxon>Desulfurococcales</taxon>
        <taxon>Desulfurococcaceae</taxon>
        <taxon>Ignicoccus</taxon>
    </lineage>
</organism>
<dbReference type="EMBL" id="CP006867">
    <property type="protein sequence ID" value="ALU12706.1"/>
    <property type="molecule type" value="Genomic_DNA"/>
</dbReference>
<evidence type="ECO:0000313" key="1">
    <source>
        <dbReference type="EMBL" id="ALU12706.1"/>
    </source>
</evidence>
<sequence>MFFDLLRRSLEEVVEELVYPAKTLKDIYSFREPSINREEDLLEEIARSLGIEKSSDLRELVKRVLEEEE</sequence>
<dbReference type="GeneID" id="30680703"/>
<name>A0A0U2VFD4_9CREN</name>
<dbReference type="STRING" id="940295.EYM_06645"/>
<accession>A0A0U2VFD4</accession>